<dbReference type="InterPro" id="IPR053927">
    <property type="entry name" value="FlgK_helical"/>
</dbReference>
<reference evidence="11 12" key="2">
    <citation type="submission" date="2018-11" db="EMBL/GenBank/DDBJ databases">
        <title>Genomic Encyclopedia of Type Strains, Phase IV (KMG-IV): sequencing the most valuable type-strain genomes for metagenomic binning, comparative biology and taxonomic classification.</title>
        <authorList>
            <person name="Goeker M."/>
        </authorList>
    </citation>
    <scope>NUCLEOTIDE SEQUENCE [LARGE SCALE GENOMIC DNA]</scope>
    <source>
        <strain evidence="11 12">DSM 27783</strain>
    </source>
</reference>
<evidence type="ECO:0000256" key="3">
    <source>
        <dbReference type="ARBA" id="ARBA00009677"/>
    </source>
</evidence>
<dbReference type="Pfam" id="PF22638">
    <property type="entry name" value="FlgK_D1"/>
    <property type="match status" value="1"/>
</dbReference>
<dbReference type="InterPro" id="IPR010930">
    <property type="entry name" value="Flg_bb/hook_C_dom"/>
</dbReference>
<keyword evidence="13" id="KW-1185">Reference proteome</keyword>
<dbReference type="NCBIfam" id="TIGR02492">
    <property type="entry name" value="flgK_ends"/>
    <property type="match status" value="1"/>
</dbReference>
<evidence type="ECO:0000256" key="2">
    <source>
        <dbReference type="ARBA" id="ARBA00004613"/>
    </source>
</evidence>
<dbReference type="Proteomes" id="UP000272781">
    <property type="component" value="Unassembled WGS sequence"/>
</dbReference>
<keyword evidence="11" id="KW-0969">Cilium</keyword>
<dbReference type="Pfam" id="PF06429">
    <property type="entry name" value="Flg_bbr_C"/>
    <property type="match status" value="1"/>
</dbReference>
<keyword evidence="5" id="KW-0964">Secreted</keyword>
<sequence length="719" mass="79726">MAISTAYSTALTGLKAHQTALDVTSNNISNASNPDYVRERAIFTTYDGINSIPGDIGIGVKIQSVMRITDTFLFNRFTQTSANVKNLTTKEQYLNEIATYFPDVEDQGLNKDIKDFFDAWQTFASNPNDGAVKVDLAYKTQKMTDDIKTLRGKLKDIQKSLNEEVKTRVDEINSIVKEIADINAKITAHEANGSSHANELRDKRDALEKRLKEIADVKIYKSGVTSQDAQGTTTVDYTENYQISIGGYVLLDNSTSNELVLQDNYQNYNIALKSNTEINDVTDAIKGGELGALLDVRGREFNSNTDPKDGVIGDMLSSLDAFAQGMIRSVNSIYSYSAQESVETDTINKPISVSPDMADKPLPLIEKYLAHPVRDGNMILQVYDNSGNPTQEVKVSIDSQKSINDIISDINTSLQNAGVTDTQAKLVNGQIKFVDSNGNESPNVLVKDDGSLLFSALNEIEYMPLSKIDDTKLPIPMDNGTFDVVVYDSNGEEKARRTITVNMDSKDPRYSTIEGIMAQINTPNIDDNQNNNPNDDVDDYYQAKFLNGKFILAPKQEDTFVGLDNDTANFGGSFGVNKFFDGTDSSNISLRQEFIDDPSKIHAYKAPNEGNNEVANEILQLQFQDITFYKGDTKITNTITGFYRTMTSSLANEAKNTTDQKEAAETLYKSVSNEYYSLSGVNIDEELINLEKFQRGYQANARVITTINNMLDALFAIKQ</sequence>
<dbReference type="GO" id="GO:0005576">
    <property type="term" value="C:extracellular region"/>
    <property type="evidence" value="ECO:0007669"/>
    <property type="project" value="UniProtKB-SubCell"/>
</dbReference>
<reference evidence="13" key="1">
    <citation type="submission" date="2018-03" db="EMBL/GenBank/DDBJ databases">
        <title>A comparative analysis of the Nautiliaceae.</title>
        <authorList>
            <person name="Grosche A."/>
            <person name="Smedile F."/>
            <person name="Vetriani C."/>
        </authorList>
    </citation>
    <scope>NUCLEOTIDE SEQUENCE [LARGE SCALE GENOMIC DNA]</scope>
    <source>
        <strain evidence="13">TB6</strain>
    </source>
</reference>
<evidence type="ECO:0000313" key="11">
    <source>
        <dbReference type="EMBL" id="ROR39507.1"/>
    </source>
</evidence>
<dbReference type="EMBL" id="CP027432">
    <property type="protein sequence ID" value="QCI28916.1"/>
    <property type="molecule type" value="Genomic_DNA"/>
</dbReference>
<dbReference type="EMBL" id="RJVK01000003">
    <property type="protein sequence ID" value="ROR39507.1"/>
    <property type="molecule type" value="Genomic_DNA"/>
</dbReference>
<dbReference type="GO" id="GO:0009424">
    <property type="term" value="C:bacterial-type flagellum hook"/>
    <property type="evidence" value="ECO:0007669"/>
    <property type="project" value="InterPro"/>
</dbReference>
<feature type="domain" description="Flagellar basal-body/hook protein C-terminal" evidence="8">
    <location>
        <begin position="676"/>
        <end position="714"/>
    </location>
</feature>
<dbReference type="AlphaFoldDB" id="A0AAJ4RC76"/>
<keyword evidence="11" id="KW-0282">Flagellum</keyword>
<evidence type="ECO:0000259" key="9">
    <source>
        <dbReference type="Pfam" id="PF22638"/>
    </source>
</evidence>
<accession>A0AAJ4RC76</accession>
<evidence type="ECO:0000313" key="10">
    <source>
        <dbReference type="EMBL" id="QCI28916.1"/>
    </source>
</evidence>
<keyword evidence="11" id="KW-0966">Cell projection</keyword>
<dbReference type="InterPro" id="IPR001444">
    <property type="entry name" value="Flag_bb_rod_N"/>
</dbReference>
<evidence type="ECO:0000313" key="12">
    <source>
        <dbReference type="Proteomes" id="UP000272781"/>
    </source>
</evidence>
<evidence type="ECO:0000256" key="1">
    <source>
        <dbReference type="ARBA" id="ARBA00004365"/>
    </source>
</evidence>
<proteinExistence type="inferred from homology"/>
<evidence type="ECO:0000256" key="6">
    <source>
        <dbReference type="ARBA" id="ARBA00023143"/>
    </source>
</evidence>
<gene>
    <name evidence="10" type="primary">flgK</name>
    <name evidence="10" type="ORF">C6V80_08015</name>
    <name evidence="11" type="ORF">EDC58_1447</name>
</gene>
<comment type="similarity">
    <text evidence="3">Belongs to the flagella basal body rod proteins family.</text>
</comment>
<name>A0AAJ4RC76_9BACT</name>
<dbReference type="SUPFAM" id="SSF64518">
    <property type="entry name" value="Phase 1 flagellin"/>
    <property type="match status" value="1"/>
</dbReference>
<dbReference type="Pfam" id="PF00460">
    <property type="entry name" value="Flg_bb_rod"/>
    <property type="match status" value="1"/>
</dbReference>
<dbReference type="GO" id="GO:0005198">
    <property type="term" value="F:structural molecule activity"/>
    <property type="evidence" value="ECO:0007669"/>
    <property type="project" value="InterPro"/>
</dbReference>
<protein>
    <recommendedName>
        <fullName evidence="4">Flagellar hook-associated protein 1</fullName>
    </recommendedName>
</protein>
<organism evidence="11 12">
    <name type="scientific">Caminibacter pacificus</name>
    <dbReference type="NCBI Taxonomy" id="1424653"/>
    <lineage>
        <taxon>Bacteria</taxon>
        <taxon>Pseudomonadati</taxon>
        <taxon>Campylobacterota</taxon>
        <taxon>Epsilonproteobacteria</taxon>
        <taxon>Nautiliales</taxon>
        <taxon>Nautiliaceae</taxon>
        <taxon>Caminibacter</taxon>
    </lineage>
</organism>
<feature type="domain" description="Flagellar basal body rod protein N-terminal" evidence="7">
    <location>
        <begin position="9"/>
        <end position="32"/>
    </location>
</feature>
<evidence type="ECO:0000259" key="7">
    <source>
        <dbReference type="Pfam" id="PF00460"/>
    </source>
</evidence>
<evidence type="ECO:0000256" key="5">
    <source>
        <dbReference type="ARBA" id="ARBA00022525"/>
    </source>
</evidence>
<reference evidence="10" key="3">
    <citation type="submission" date="2019-06" db="EMBL/GenBank/DDBJ databases">
        <title>A comparative analysis of the Nautiliaceae.</title>
        <authorList>
            <person name="Grosche A."/>
            <person name="Smedile F."/>
            <person name="Vetriani C."/>
        </authorList>
    </citation>
    <scope>NUCLEOTIDE SEQUENCE</scope>
    <source>
        <strain evidence="10">TB6</strain>
    </source>
</reference>
<keyword evidence="6" id="KW-0975">Bacterial flagellum</keyword>
<dbReference type="Proteomes" id="UP000298805">
    <property type="component" value="Chromosome"/>
</dbReference>
<evidence type="ECO:0000313" key="13">
    <source>
        <dbReference type="Proteomes" id="UP000298805"/>
    </source>
</evidence>
<dbReference type="InterPro" id="IPR002371">
    <property type="entry name" value="FlgK"/>
</dbReference>
<comment type="subcellular location">
    <subcellularLocation>
        <location evidence="1">Bacterial flagellum</location>
    </subcellularLocation>
    <subcellularLocation>
        <location evidence="2">Secreted</location>
    </subcellularLocation>
</comment>
<evidence type="ECO:0000256" key="4">
    <source>
        <dbReference type="ARBA" id="ARBA00016244"/>
    </source>
</evidence>
<dbReference type="PANTHER" id="PTHR30033">
    <property type="entry name" value="FLAGELLAR HOOK-ASSOCIATED PROTEIN 1"/>
    <property type="match status" value="1"/>
</dbReference>
<dbReference type="RefSeq" id="WP_123352838.1">
    <property type="nucleotide sequence ID" value="NZ_CP027432.2"/>
</dbReference>
<evidence type="ECO:0000259" key="8">
    <source>
        <dbReference type="Pfam" id="PF06429"/>
    </source>
</evidence>
<dbReference type="PANTHER" id="PTHR30033:SF1">
    <property type="entry name" value="FLAGELLAR HOOK-ASSOCIATED PROTEIN 1"/>
    <property type="match status" value="1"/>
</dbReference>
<dbReference type="PRINTS" id="PR01005">
    <property type="entry name" value="FLGHOOKAP1"/>
</dbReference>
<dbReference type="GO" id="GO:0044780">
    <property type="term" value="P:bacterial-type flagellum assembly"/>
    <property type="evidence" value="ECO:0007669"/>
    <property type="project" value="InterPro"/>
</dbReference>
<feature type="domain" description="Flagellar hook-associated protein FlgK helical" evidence="9">
    <location>
        <begin position="95"/>
        <end position="333"/>
    </location>
</feature>